<name>A0AAN7TES9_9PEZI</name>
<comment type="caution">
    <text evidence="3">The sequence shown here is derived from an EMBL/GenBank/DDBJ whole genome shotgun (WGS) entry which is preliminary data.</text>
</comment>
<dbReference type="GO" id="GO:0071944">
    <property type="term" value="C:cell periphery"/>
    <property type="evidence" value="ECO:0007669"/>
    <property type="project" value="TreeGrafter"/>
</dbReference>
<sequence>MPEMQQQQREDRDPHQPSSLPPWVHINTSPSSSDRIPTPQNQNAAHLASRAKHNDHPPPLTHFKPGRKWDHLRDAEPALLSTDIQTHQQRWREFMVSGPNPQEPFVPGTRVVDQAWMDVNMPHLNSQWDEERDGWHPLGEAGGEAALQKGFSGLMYRGKWLISPERQERTVMFFWRLLLKNPFVPLAFRLTVLTFSAAALGIAGTIMEVVFKVNHDNDPNNQCAMRASTYMAVCVGSIAIPYLGYVTWDEYMSKPLGLRSVPTKVLLLLCDLYFVVFAASNLSLAFDTLFDHRWACYDEQYAIIANGIDYSVPSTCPNNPSICKKQITLAAILLISLLAWLITFSLSVMRVVEKLRPD</sequence>
<feature type="transmembrane region" description="Helical" evidence="2">
    <location>
        <begin position="227"/>
        <end position="245"/>
    </location>
</feature>
<dbReference type="EMBL" id="JAVRRL010000032">
    <property type="protein sequence ID" value="KAK5112209.1"/>
    <property type="molecule type" value="Genomic_DNA"/>
</dbReference>
<evidence type="ECO:0000313" key="3">
    <source>
        <dbReference type="EMBL" id="KAK5112209.1"/>
    </source>
</evidence>
<evidence type="ECO:0000256" key="1">
    <source>
        <dbReference type="SAM" id="MobiDB-lite"/>
    </source>
</evidence>
<feature type="transmembrane region" description="Helical" evidence="2">
    <location>
        <begin position="327"/>
        <end position="352"/>
    </location>
</feature>
<keyword evidence="2" id="KW-1133">Transmembrane helix</keyword>
<organism evidence="3 4">
    <name type="scientific">Meristemomyces frigidus</name>
    <dbReference type="NCBI Taxonomy" id="1508187"/>
    <lineage>
        <taxon>Eukaryota</taxon>
        <taxon>Fungi</taxon>
        <taxon>Dikarya</taxon>
        <taxon>Ascomycota</taxon>
        <taxon>Pezizomycotina</taxon>
        <taxon>Dothideomycetes</taxon>
        <taxon>Dothideomycetidae</taxon>
        <taxon>Mycosphaerellales</taxon>
        <taxon>Teratosphaeriaceae</taxon>
        <taxon>Meristemomyces</taxon>
    </lineage>
</organism>
<accession>A0AAN7TES9</accession>
<dbReference type="AlphaFoldDB" id="A0AAN7TES9"/>
<protein>
    <submittedName>
        <fullName evidence="3">Uncharacterized protein</fullName>
    </submittedName>
</protein>
<dbReference type="GO" id="GO:0000324">
    <property type="term" value="C:fungal-type vacuole"/>
    <property type="evidence" value="ECO:0007669"/>
    <property type="project" value="TreeGrafter"/>
</dbReference>
<feature type="compositionally biased region" description="Polar residues" evidence="1">
    <location>
        <begin position="26"/>
        <end position="44"/>
    </location>
</feature>
<reference evidence="3" key="1">
    <citation type="submission" date="2023-08" db="EMBL/GenBank/DDBJ databases">
        <title>Black Yeasts Isolated from many extreme environments.</title>
        <authorList>
            <person name="Coleine C."/>
            <person name="Stajich J.E."/>
            <person name="Selbmann L."/>
        </authorList>
    </citation>
    <scope>NUCLEOTIDE SEQUENCE</scope>
    <source>
        <strain evidence="3">CCFEE 5401</strain>
    </source>
</reference>
<keyword evidence="2" id="KW-0812">Transmembrane</keyword>
<feature type="region of interest" description="Disordered" evidence="1">
    <location>
        <begin position="1"/>
        <end position="67"/>
    </location>
</feature>
<feature type="transmembrane region" description="Helical" evidence="2">
    <location>
        <begin position="186"/>
        <end position="207"/>
    </location>
</feature>
<dbReference type="InterPro" id="IPR037737">
    <property type="entry name" value="Srf1"/>
</dbReference>
<gene>
    <name evidence="3" type="ORF">LTR62_004370</name>
</gene>
<dbReference type="PANTHER" id="PTHR36819:SF1">
    <property type="entry name" value="REGULATOR OF PHOSPHOLIPASE D SRF1"/>
    <property type="match status" value="1"/>
</dbReference>
<dbReference type="Proteomes" id="UP001310890">
    <property type="component" value="Unassembled WGS sequence"/>
</dbReference>
<dbReference type="PANTHER" id="PTHR36819">
    <property type="entry name" value="REGULATOR OF PHOSPHOLIPASE D SRF1"/>
    <property type="match status" value="1"/>
</dbReference>
<evidence type="ECO:0000256" key="2">
    <source>
        <dbReference type="SAM" id="Phobius"/>
    </source>
</evidence>
<feature type="transmembrane region" description="Helical" evidence="2">
    <location>
        <begin position="265"/>
        <end position="284"/>
    </location>
</feature>
<evidence type="ECO:0000313" key="4">
    <source>
        <dbReference type="Proteomes" id="UP001310890"/>
    </source>
</evidence>
<proteinExistence type="predicted"/>
<keyword evidence="2" id="KW-0472">Membrane</keyword>